<organism evidence="5">
    <name type="scientific">Graphocephala atropunctata</name>
    <dbReference type="NCBI Taxonomy" id="36148"/>
    <lineage>
        <taxon>Eukaryota</taxon>
        <taxon>Metazoa</taxon>
        <taxon>Ecdysozoa</taxon>
        <taxon>Arthropoda</taxon>
        <taxon>Hexapoda</taxon>
        <taxon>Insecta</taxon>
        <taxon>Pterygota</taxon>
        <taxon>Neoptera</taxon>
        <taxon>Paraneoptera</taxon>
        <taxon>Hemiptera</taxon>
        <taxon>Auchenorrhyncha</taxon>
        <taxon>Membracoidea</taxon>
        <taxon>Cicadellidae</taxon>
        <taxon>Cicadellinae</taxon>
        <taxon>Cicadellini</taxon>
        <taxon>Graphocephala</taxon>
    </lineage>
</organism>
<evidence type="ECO:0000256" key="3">
    <source>
        <dbReference type="ARBA" id="ARBA00022729"/>
    </source>
</evidence>
<dbReference type="PROSITE" id="PS50092">
    <property type="entry name" value="TSP1"/>
    <property type="match status" value="2"/>
</dbReference>
<keyword evidence="3" id="KW-0732">Signal</keyword>
<name>A0A1B6M3T6_9HEMI</name>
<dbReference type="EMBL" id="GEBQ01009400">
    <property type="protein sequence ID" value="JAT30577.1"/>
    <property type="molecule type" value="Transcribed_RNA"/>
</dbReference>
<feature type="non-terminal residue" evidence="5">
    <location>
        <position position="142"/>
    </location>
</feature>
<gene>
    <name evidence="5" type="ORF">g.51834</name>
</gene>
<evidence type="ECO:0000256" key="1">
    <source>
        <dbReference type="ARBA" id="ARBA00004613"/>
    </source>
</evidence>
<comment type="subcellular location">
    <subcellularLocation>
        <location evidence="1">Secreted</location>
    </subcellularLocation>
</comment>
<dbReference type="InterPro" id="IPR000884">
    <property type="entry name" value="TSP1_rpt"/>
</dbReference>
<evidence type="ECO:0000313" key="5">
    <source>
        <dbReference type="EMBL" id="JAT30577.1"/>
    </source>
</evidence>
<proteinExistence type="predicted"/>
<dbReference type="InterPro" id="IPR036383">
    <property type="entry name" value="TSP1_rpt_sf"/>
</dbReference>
<evidence type="ECO:0008006" key="6">
    <source>
        <dbReference type="Google" id="ProtNLM"/>
    </source>
</evidence>
<dbReference type="FunFam" id="2.20.100.10:FF:000005">
    <property type="entry name" value="ADAM metallopeptidase with thrombospondin type 1 motif 9"/>
    <property type="match status" value="1"/>
</dbReference>
<dbReference type="SUPFAM" id="SSF82895">
    <property type="entry name" value="TSP-1 type 1 repeat"/>
    <property type="match status" value="1"/>
</dbReference>
<keyword evidence="4" id="KW-0677">Repeat</keyword>
<accession>A0A1B6M3T6</accession>
<evidence type="ECO:0000256" key="4">
    <source>
        <dbReference type="ARBA" id="ARBA00022737"/>
    </source>
</evidence>
<sequence>HGFSWLTLPWQPCNASCDSGEGVQLREVWCVQDNQDMVNESKCELLTKPVTARSCVQDCPVQCEVSPWSEWSPCPPLNCQPNGTRAAATTQSRYRVVVEGSDCGPLEESRECFTPSEPCPHHVWGTGDWSQCQLAHDVRCGH</sequence>
<dbReference type="SMART" id="SM00209">
    <property type="entry name" value="TSP1"/>
    <property type="match status" value="2"/>
</dbReference>
<feature type="non-terminal residue" evidence="5">
    <location>
        <position position="1"/>
    </location>
</feature>
<evidence type="ECO:0000256" key="2">
    <source>
        <dbReference type="ARBA" id="ARBA00022525"/>
    </source>
</evidence>
<dbReference type="Gene3D" id="2.20.100.10">
    <property type="entry name" value="Thrombospondin type-1 (TSP1) repeat"/>
    <property type="match status" value="2"/>
</dbReference>
<protein>
    <recommendedName>
        <fullName evidence="6">Spondin-like TSP1 domain-containing protein</fullName>
    </recommendedName>
</protein>
<keyword evidence="2" id="KW-0964">Secreted</keyword>
<dbReference type="Pfam" id="PF19030">
    <property type="entry name" value="TSP1_ADAMTS"/>
    <property type="match status" value="1"/>
</dbReference>
<dbReference type="AlphaFoldDB" id="A0A1B6M3T6"/>
<reference evidence="5" key="1">
    <citation type="submission" date="2015-11" db="EMBL/GenBank/DDBJ databases">
        <title>De novo transcriptome assembly of four potential Pierce s Disease insect vectors from Arizona vineyards.</title>
        <authorList>
            <person name="Tassone E.E."/>
        </authorList>
    </citation>
    <scope>NUCLEOTIDE SEQUENCE</scope>
</reference>
<dbReference type="GO" id="GO:0005576">
    <property type="term" value="C:extracellular region"/>
    <property type="evidence" value="ECO:0007669"/>
    <property type="project" value="UniProtKB-SubCell"/>
</dbReference>